<evidence type="ECO:0000256" key="1">
    <source>
        <dbReference type="SAM" id="MobiDB-lite"/>
    </source>
</evidence>
<feature type="region of interest" description="Disordered" evidence="1">
    <location>
        <begin position="2470"/>
        <end position="2490"/>
    </location>
</feature>
<feature type="chain" id="PRO_5039019691" evidence="3">
    <location>
        <begin position="22"/>
        <end position="2552"/>
    </location>
</feature>
<reference evidence="4" key="1">
    <citation type="submission" date="2021-01" db="EMBL/GenBank/DDBJ databases">
        <title>Whole genome shotgun sequence of Virgisporangium ochraceum NBRC 16418.</title>
        <authorList>
            <person name="Komaki H."/>
            <person name="Tamura T."/>
        </authorList>
    </citation>
    <scope>NUCLEOTIDE SEQUENCE</scope>
    <source>
        <strain evidence="4">NBRC 16418</strain>
    </source>
</reference>
<name>A0A8J3ZVV8_9ACTN</name>
<feature type="compositionally biased region" description="Gly residues" evidence="1">
    <location>
        <begin position="2473"/>
        <end position="2490"/>
    </location>
</feature>
<evidence type="ECO:0000256" key="2">
    <source>
        <dbReference type="SAM" id="Phobius"/>
    </source>
</evidence>
<feature type="transmembrane region" description="Helical" evidence="2">
    <location>
        <begin position="2509"/>
        <end position="2527"/>
    </location>
</feature>
<evidence type="ECO:0000256" key="3">
    <source>
        <dbReference type="SAM" id="SignalP"/>
    </source>
</evidence>
<dbReference type="PANTHER" id="PTHR35902">
    <property type="entry name" value="S-LAYER DOMAIN-LIKE PROTEIN-RELATED"/>
    <property type="match status" value="1"/>
</dbReference>
<dbReference type="RefSeq" id="WP_203928342.1">
    <property type="nucleotide sequence ID" value="NZ_BOPH01000041.1"/>
</dbReference>
<keyword evidence="5" id="KW-1185">Reference proteome</keyword>
<proteinExistence type="predicted"/>
<comment type="caution">
    <text evidence="4">The sequence shown here is derived from an EMBL/GenBank/DDBJ whole genome shotgun (WGS) entry which is preliminary data.</text>
</comment>
<keyword evidence="2" id="KW-1133">Transmembrane helix</keyword>
<sequence>MRRLVSALAAMVLGMTVPAVAVPLPAQAATPPVAATAQALRASIKLLPAVLGGITLTAATPNLSWSTGQSAKSTQDGVTPLLGGVLGPTLLDAGLTKANAGPTSNGGGSSSEVAGLDVLGAVTADVIRSSCALTPTGISGGTTATGLKVAGLPVTVDADLAINVPGVLTGYVDRRIVSYNNSTGALTYTVRGVDLTLLGGLSVVASGTVVVTEAVCTGNAKISGGLGATGVSRAPGQTGTPTVTLTNTGDVAAPNTTIRIPMPGVGYQVGSVTTTGGGTCSTGGGYITCENITVPGNDQVTVSIPVTLSPSPGMTNWAPAAGAITASSDLVVGVGGTEATAATGSATTLVTVLPPLTTGGTITATPVSVAPGATGAASLAVKNNGPSDANASTVTVPLSTLPTGLTVTAANAAGQPCTVSPTTVTCTGVPVAANSSTPVTLTVAAGQNAVPGTHWDATNIAAVMNGTTVTLSDRLATVSPPDVRFTGGITLNGVSAVPGGASATFTAKFVNNGPSNSVGTTITFPPLPAGYTPGAVSTTGGGTCMSTSQALTCDGVLIPGGGGSVTVSVPVTLVSSVTSAWVATAGNRVSVSGSDSTAYATGTLVTPTPQVTLVPTFQMPAAETVEPGESTQFTVTIDNTGPSDANQAVFGVIAPAGTQFPSPLTGGAVNYCTRVTATQLSCKMDLTVAEAPKSFTVPLDVLASADPTTPVTGGCIDRDGSLNCTASDPAIPTIVLQVPFEENVTAVTLPTPVVPGTSSIGEIILSAGFDPVNDAVVTVPLGALPPGVTVVAATAGNGSNCVLTPAVTCTGVDIAEGGTTRVRLTIKADPDVAPAQTWLASGIVAAETDAPDAAKVTTTGPLATISARQNTLDVQYQVPAPGVVEPGDAFTVTVTVTNNGPSDAVAFPIQIVAPVNTVIGDRTNTPLATCILSAPGRLVCPRDIAFGDPLQLVVPLIASVTADPSLPLTSGCVDVGDHDLNCDPEDKKMPDIVMTPRFVDVVSVNTQPVTIAPGDSGSTTVVVNASREVDDIVVTIPLSSLPAGFTVTGVTPVGAGDDADCEIDVPNNVIRCTGITVGGTGQASISISVAVDVAADVAPTTQWTSTSITVAESPLPGADTLQAGGSLVQAGARDFDLDVSVDAPAADTVLPGGSTSLTVTIDNEGPSNALNAPVNVFAPVGTTFGDIAGIDPTGDVCTRVSSTQLACLITLAAADPPLELPIPLGVSASANAAAPLTGGCVDVDANLVCGAAPDVAVPAIDLDTPIGQVISITTLPTTVAPGAPAGTATVRLTSTQVRSGLTVEIPLDGLPSGFTVVPGSATGPSGACPITTVITCSNVSVAANQTVPVTFQVTVDPLVSTTAAWSTNGIKVTQSAPTAQVLSGGGPLVYAGAPNYTLGITWAMPAAGSVLPGGTGTVTATVRNNGPSAASNAVVPIILPPGTAIGTLTDQDAIDHCVKVSARVLNCVVTINAVNGTIGLDVPVVVAPTADPAVPLTGGCADLDLSGTCGTGTDSAMPSITLGRTLASVSGVTVTPTTVTPGATGTAALQFTATQAYANLTLTIPLASLPDGFDIASAKVGNVDCTVTVSEISCPVANLAPVTPRTVGIVVDVAADVPGGVSWTVPGFTLANGSDTVTRTGTLAVSGAPVHPLDVTIVGPAADTVRPGTEAVMSISIDNLGPSDAAGLPVSVVAPPGTSFDTLSGRAAQICQRVSNTRLLCGVTLAAAAMSPEAFDVMVLVSPNARGDVVITGGCVDLDSNGTCGPTDRNLPGIDPNILLVTAIDGHLDVVNLVPGSTGQAVLTLTGEEPVPGVVVTFPTNSLPVGVELLTVTAAGQPCAIANSQVTCPPVNVAENGGTPIVMTFKAAPDVSQSAFFAATITTTFQPGPDQQTDAQGGTIVQIAPPQVTLVADVDPPLDDTVLPGEQADLTISVTNSGPSTATNAPFSVVAPQGTTFVDPLDANTDTYCDRASPTQLDCWVTQNPNAPAIVLTPKIQIPANADLTTPPPPGCVDLNNDGACSGTDEPVPGVVPLAPLSAVATMTTTAARVAPGDTGTATVTITATQALTGQTLRIPMTGRPAGFDVTAASVGATQCTIDPATEIVCTPVAVTPGTSTLVTLTVEVDASVTAVLEWRPTSITLSGSRGSTGISGPLAFSIEPEQNVTVTLGQPSRLRLTKNMTTIVPVTLKNNGPLDATPAIVDIFLPNGMELVTPNTLPCVSNGPGVITCTTNLLDQESKTFNLELKVSQTTPVGSKPSGGCVDEDTNGNCSGAEDDPMPTFEVAPSGADLTVRFEDPTIEAVRGADVEVALPIGNLGLDPAGDTELDIDLPLGVGVVSARRETEAATGQSMSQWGLTEKVSVATVGWQPRVADPVWVREEAGLPPGQTVTYTGGACTVDFEGDLDCTLPDQTDANIDILYLTLEIDDSVPVGDYAIVARAATSTVEDQSGNNTAVAMLQVRNAPVVVPPVTGPGGGGGSGGSGGSGGGRGGAYGDGDLAKTGTPIEAIVLYGMVLIAVGVLVRFGPRQLVGRPAGRRPVRRRPVRRYRLPA</sequence>
<feature type="signal peptide" evidence="3">
    <location>
        <begin position="1"/>
        <end position="21"/>
    </location>
</feature>
<keyword evidence="2" id="KW-0472">Membrane</keyword>
<keyword evidence="3" id="KW-0732">Signal</keyword>
<protein>
    <submittedName>
        <fullName evidence="4">Ig-like domain repeat protein</fullName>
    </submittedName>
</protein>
<keyword evidence="2" id="KW-0812">Transmembrane</keyword>
<dbReference type="NCBIfam" id="TIGR01451">
    <property type="entry name" value="B_ant_repeat"/>
    <property type="match status" value="1"/>
</dbReference>
<dbReference type="Proteomes" id="UP000635606">
    <property type="component" value="Unassembled WGS sequence"/>
</dbReference>
<evidence type="ECO:0000313" key="4">
    <source>
        <dbReference type="EMBL" id="GIJ68391.1"/>
    </source>
</evidence>
<organism evidence="4 5">
    <name type="scientific">Virgisporangium ochraceum</name>
    <dbReference type="NCBI Taxonomy" id="65505"/>
    <lineage>
        <taxon>Bacteria</taxon>
        <taxon>Bacillati</taxon>
        <taxon>Actinomycetota</taxon>
        <taxon>Actinomycetes</taxon>
        <taxon>Micromonosporales</taxon>
        <taxon>Micromonosporaceae</taxon>
        <taxon>Virgisporangium</taxon>
    </lineage>
</organism>
<gene>
    <name evidence="4" type="ORF">Voc01_033080</name>
</gene>
<accession>A0A8J3ZVV8</accession>
<dbReference type="EMBL" id="BOPH01000041">
    <property type="protein sequence ID" value="GIJ68391.1"/>
    <property type="molecule type" value="Genomic_DNA"/>
</dbReference>
<evidence type="ECO:0000313" key="5">
    <source>
        <dbReference type="Proteomes" id="UP000635606"/>
    </source>
</evidence>
<dbReference type="InterPro" id="IPR047589">
    <property type="entry name" value="DUF11_rpt"/>
</dbReference>